<comment type="caution">
    <text evidence="3">The sequence shown here is derived from an EMBL/GenBank/DDBJ whole genome shotgun (WGS) entry which is preliminary data.</text>
</comment>
<dbReference type="InterPro" id="IPR037516">
    <property type="entry name" value="Tripartite_DENN"/>
</dbReference>
<name>A0A1X2HH28_SYNRA</name>
<feature type="region of interest" description="Disordered" evidence="1">
    <location>
        <begin position="50"/>
        <end position="79"/>
    </location>
</feature>
<dbReference type="PANTHER" id="PTHR12296:SF21">
    <property type="entry name" value="DENN DOMAIN-CONTAINING PROTEIN 3"/>
    <property type="match status" value="1"/>
</dbReference>
<dbReference type="InterPro" id="IPR005112">
    <property type="entry name" value="dDENN_dom"/>
</dbReference>
<dbReference type="Pfam" id="PF03455">
    <property type="entry name" value="dDENN"/>
    <property type="match status" value="1"/>
</dbReference>
<dbReference type="InterPro" id="IPR001194">
    <property type="entry name" value="cDENN_dom"/>
</dbReference>
<feature type="compositionally biased region" description="Basic residues" evidence="1">
    <location>
        <begin position="59"/>
        <end position="72"/>
    </location>
</feature>
<keyword evidence="4" id="KW-1185">Reference proteome</keyword>
<dbReference type="InterPro" id="IPR051696">
    <property type="entry name" value="DENN_Domain_GEFs"/>
</dbReference>
<feature type="region of interest" description="Disordered" evidence="1">
    <location>
        <begin position="570"/>
        <end position="680"/>
    </location>
</feature>
<dbReference type="OrthoDB" id="6019893at2759"/>
<dbReference type="InParanoid" id="A0A1X2HH28"/>
<gene>
    <name evidence="3" type="ORF">BCR43DRAFT_437358</name>
</gene>
<dbReference type="PANTHER" id="PTHR12296">
    <property type="entry name" value="DENN DOMAIN-CONTAINING PROTEIN 4"/>
    <property type="match status" value="1"/>
</dbReference>
<dbReference type="FunCoup" id="A0A1X2HH28">
    <property type="interactions" value="4"/>
</dbReference>
<dbReference type="PROSITE" id="PS50211">
    <property type="entry name" value="DENN"/>
    <property type="match status" value="1"/>
</dbReference>
<evidence type="ECO:0000313" key="4">
    <source>
        <dbReference type="Proteomes" id="UP000242180"/>
    </source>
</evidence>
<protein>
    <recommendedName>
        <fullName evidence="2">UDENN domain-containing protein</fullName>
    </recommendedName>
</protein>
<evidence type="ECO:0000259" key="2">
    <source>
        <dbReference type="PROSITE" id="PS50211"/>
    </source>
</evidence>
<dbReference type="GO" id="GO:0031410">
    <property type="term" value="C:cytoplasmic vesicle"/>
    <property type="evidence" value="ECO:0007669"/>
    <property type="project" value="TreeGrafter"/>
</dbReference>
<feature type="compositionally biased region" description="Basic and acidic residues" evidence="1">
    <location>
        <begin position="638"/>
        <end position="653"/>
    </location>
</feature>
<dbReference type="SMART" id="SM00801">
    <property type="entry name" value="dDENN"/>
    <property type="match status" value="1"/>
</dbReference>
<dbReference type="GO" id="GO:0032483">
    <property type="term" value="P:regulation of Rab protein signal transduction"/>
    <property type="evidence" value="ECO:0007669"/>
    <property type="project" value="TreeGrafter"/>
</dbReference>
<sequence length="964" mass="108289">MTVPGTRLADYFFVAGVRDHDIIDTFETIRSGQLSEDVYYQCQLDAAQRVSGNTQPKAGRNHNKAGRRHTLSHSKTVPSHLTRKDTALGVLEHVRAVMDHFDKERDSARDTVIALHNESQLSEKYNEQKGSEHNRQRSASTPFEDRTKKCTAKSNENTMPNILDIKYVPTLLTRYPKKQDADNEFPAYISMVITDENGHTVNGTCVVFHEPLADSAVDAVDEKIQAWVKHNMSNSTVEYAEHLQAKILDERTKLEQRGAELAALTTQLEEIVRSSRESLTLYVELLEPVKMGIARAKHVWVPKCIGLLGRMAWTDLYSDWLRILLDATVGVRGHKNPGPAINIESAIYNILREAPLPPPGKFEIGLTLNHRPMFYSRPPVNQIPLLKNTLLAEGKVVFLSRFPGMLSLACETFRSLLFPFYWQFVFIPILPERLLTCLQAPVPYMVGFNGDLDDIEEYVPEDACIVNLDSNSVHLSKMPPMIPDRQRRKLQSALDQYAGMHSRFKVPYGVPVSVKEAFPNGRMLLSCGRSKIQNTFDAPSTQRNSDASDFSASIWSGSSISNNKRLSGIWSSTASSHSNDSSSSLPISLDMPTPSLPQYPGTAKLAATPQASTSSSSLSTPPMSPTTAQSRQRASVPLERHDSPGRNDHRRSDPPMQRSKPAPMSDKSNRAEGGKTRRRLSAFMTKPRAALQNNFDDPGMPPTVAPSPRISVSSAYSSPANGYDYTAPLVSRRMKHMEGHVMVEVLPQELSYLQGYRCLCGKQVSDDVENTKQSMFMHCQDCHLVTHDQCTDQILHACLPACFNERKVQEAFLRMFASLLYNYRSGFSDSRDVNGDATAIGANGSYTPRHGELCFSKERFLKHADKDSKSYLAQLVDSQMFTQFITDRLAKAPDEPEVLMFDEFIKLKLNRSKFKLVKEDTPFLNDNSYNISQTIWVTPPENKPPNVATYNRFPIHLHFDKHDE</sequence>
<feature type="compositionally biased region" description="Low complexity" evidence="1">
    <location>
        <begin position="571"/>
        <end position="588"/>
    </location>
</feature>
<accession>A0A1X2HH28</accession>
<reference evidence="3 4" key="1">
    <citation type="submission" date="2016-07" db="EMBL/GenBank/DDBJ databases">
        <title>Pervasive Adenine N6-methylation of Active Genes in Fungi.</title>
        <authorList>
            <consortium name="DOE Joint Genome Institute"/>
            <person name="Mondo S.J."/>
            <person name="Dannebaum R.O."/>
            <person name="Kuo R.C."/>
            <person name="Labutti K."/>
            <person name="Haridas S."/>
            <person name="Kuo A."/>
            <person name="Salamov A."/>
            <person name="Ahrendt S.R."/>
            <person name="Lipzen A."/>
            <person name="Sullivan W."/>
            <person name="Andreopoulos W.B."/>
            <person name="Clum A."/>
            <person name="Lindquist E."/>
            <person name="Daum C."/>
            <person name="Ramamoorthy G.K."/>
            <person name="Gryganskyi A."/>
            <person name="Culley D."/>
            <person name="Magnuson J.K."/>
            <person name="James T.Y."/>
            <person name="O'Malley M.A."/>
            <person name="Stajich J.E."/>
            <person name="Spatafora J.W."/>
            <person name="Visel A."/>
            <person name="Grigoriev I.V."/>
        </authorList>
    </citation>
    <scope>NUCLEOTIDE SEQUENCE [LARGE SCALE GENOMIC DNA]</scope>
    <source>
        <strain evidence="3 4">NRRL 2496</strain>
    </source>
</reference>
<dbReference type="EMBL" id="MCGN01000004">
    <property type="protein sequence ID" value="ORY98199.1"/>
    <property type="molecule type" value="Genomic_DNA"/>
</dbReference>
<dbReference type="Gene3D" id="6.10.140.1000">
    <property type="match status" value="1"/>
</dbReference>
<dbReference type="OMA" id="RCEEWRK"/>
<feature type="compositionally biased region" description="Low complexity" evidence="1">
    <location>
        <begin position="606"/>
        <end position="628"/>
    </location>
</feature>
<feature type="compositionally biased region" description="Basic and acidic residues" evidence="1">
    <location>
        <begin position="124"/>
        <end position="135"/>
    </location>
</feature>
<dbReference type="InterPro" id="IPR043153">
    <property type="entry name" value="DENN_C"/>
</dbReference>
<dbReference type="Gene3D" id="3.40.50.11500">
    <property type="match status" value="1"/>
</dbReference>
<feature type="region of interest" description="Disordered" evidence="1">
    <location>
        <begin position="117"/>
        <end position="156"/>
    </location>
</feature>
<feature type="domain" description="UDENN" evidence="2">
    <location>
        <begin position="124"/>
        <end position="897"/>
    </location>
</feature>
<dbReference type="SMART" id="SM00799">
    <property type="entry name" value="DENN"/>
    <property type="match status" value="1"/>
</dbReference>
<dbReference type="AlphaFoldDB" id="A0A1X2HH28"/>
<dbReference type="Proteomes" id="UP000242180">
    <property type="component" value="Unassembled WGS sequence"/>
</dbReference>
<evidence type="ECO:0000313" key="3">
    <source>
        <dbReference type="EMBL" id="ORY98199.1"/>
    </source>
</evidence>
<organism evidence="3 4">
    <name type="scientific">Syncephalastrum racemosum</name>
    <name type="common">Filamentous fungus</name>
    <dbReference type="NCBI Taxonomy" id="13706"/>
    <lineage>
        <taxon>Eukaryota</taxon>
        <taxon>Fungi</taxon>
        <taxon>Fungi incertae sedis</taxon>
        <taxon>Mucoromycota</taxon>
        <taxon>Mucoromycotina</taxon>
        <taxon>Mucoromycetes</taxon>
        <taxon>Mucorales</taxon>
        <taxon>Syncephalastraceae</taxon>
        <taxon>Syncephalastrum</taxon>
    </lineage>
</organism>
<proteinExistence type="predicted"/>
<dbReference type="Pfam" id="PF02141">
    <property type="entry name" value="DENN"/>
    <property type="match status" value="2"/>
</dbReference>
<evidence type="ECO:0000256" key="1">
    <source>
        <dbReference type="SAM" id="MobiDB-lite"/>
    </source>
</evidence>